<name>A0A930B7F8_9FIRM</name>
<dbReference type="GO" id="GO:0006284">
    <property type="term" value="P:base-excision repair"/>
    <property type="evidence" value="ECO:0007669"/>
    <property type="project" value="InterPro"/>
</dbReference>
<dbReference type="InterPro" id="IPR036995">
    <property type="entry name" value="MPG_sf"/>
</dbReference>
<dbReference type="HAMAP" id="MF_00527">
    <property type="entry name" value="3MGH"/>
    <property type="match status" value="1"/>
</dbReference>
<comment type="similarity">
    <text evidence="1 5">Belongs to the DNA glycosylase MPG family.</text>
</comment>
<keyword evidence="4 5" id="KW-0234">DNA repair</keyword>
<gene>
    <name evidence="6" type="ORF">HXL70_02135</name>
</gene>
<evidence type="ECO:0000256" key="1">
    <source>
        <dbReference type="ARBA" id="ARBA00009232"/>
    </source>
</evidence>
<dbReference type="SUPFAM" id="SSF50486">
    <property type="entry name" value="FMT C-terminal domain-like"/>
    <property type="match status" value="1"/>
</dbReference>
<comment type="caution">
    <text evidence="6">The sequence shown here is derived from an EMBL/GenBank/DDBJ whole genome shotgun (WGS) entry which is preliminary data.</text>
</comment>
<dbReference type="NCBIfam" id="NF002003">
    <property type="entry name" value="PRK00802.1-3"/>
    <property type="match status" value="1"/>
</dbReference>
<dbReference type="NCBIfam" id="TIGR00567">
    <property type="entry name" value="3mg"/>
    <property type="match status" value="1"/>
</dbReference>
<evidence type="ECO:0000256" key="4">
    <source>
        <dbReference type="ARBA" id="ARBA00023204"/>
    </source>
</evidence>
<sequence length="195" mass="21893">MKWSREDYTGSAVETAKRLIGAVLVHETKEGITAGRITECEAYGGFYRGKPDDGAHSYKGLTPRTQAIFGEGGHIYVYMIYGMYWCMNVVCGHEGDGYAVLLRALEPLEGKELMEKRRGKARGRLLTAGPGRLTMAMGIDKSFYGADLVHGSVYIEDGKEKAQVERSKRINIDYARYGKNFPWRFTMKGSLWISK</sequence>
<keyword evidence="6" id="KW-0326">Glycosidase</keyword>
<evidence type="ECO:0000313" key="6">
    <source>
        <dbReference type="EMBL" id="MBF1128826.1"/>
    </source>
</evidence>
<keyword evidence="2 5" id="KW-0227">DNA damage</keyword>
<evidence type="ECO:0000256" key="2">
    <source>
        <dbReference type="ARBA" id="ARBA00022763"/>
    </source>
</evidence>
<dbReference type="EMBL" id="JABZMK010000003">
    <property type="protein sequence ID" value="MBF1128826.1"/>
    <property type="molecule type" value="Genomic_DNA"/>
</dbReference>
<keyword evidence="3 5" id="KW-0378">Hydrolase</keyword>
<dbReference type="PANTHER" id="PTHR10429:SF0">
    <property type="entry name" value="DNA-3-METHYLADENINE GLYCOSYLASE"/>
    <property type="match status" value="1"/>
</dbReference>
<dbReference type="FunFam" id="3.10.300.10:FF:000001">
    <property type="entry name" value="Putative 3-methyladenine DNA glycosylase"/>
    <property type="match status" value="1"/>
</dbReference>
<dbReference type="Pfam" id="PF02245">
    <property type="entry name" value="Pur_DNA_glyco"/>
    <property type="match status" value="1"/>
</dbReference>
<accession>A0A930B7F8</accession>
<dbReference type="EC" id="3.2.2.-" evidence="5"/>
<evidence type="ECO:0000313" key="7">
    <source>
        <dbReference type="Proteomes" id="UP000757890"/>
    </source>
</evidence>
<reference evidence="6" key="1">
    <citation type="submission" date="2020-04" db="EMBL/GenBank/DDBJ databases">
        <title>Deep metagenomics examines the oral microbiome during advanced dental caries in children, revealing novel taxa and co-occurrences with host molecules.</title>
        <authorList>
            <person name="Baker J.L."/>
            <person name="Morton J.T."/>
            <person name="Dinis M."/>
            <person name="Alvarez R."/>
            <person name="Tran N.C."/>
            <person name="Knight R."/>
            <person name="Edlund A."/>
        </authorList>
    </citation>
    <scope>NUCLEOTIDE SEQUENCE</scope>
    <source>
        <strain evidence="6">JCVI_32_bin.14</strain>
    </source>
</reference>
<protein>
    <recommendedName>
        <fullName evidence="5">Putative 3-methyladenine DNA glycosylase</fullName>
        <ecNumber evidence="5">3.2.2.-</ecNumber>
    </recommendedName>
</protein>
<evidence type="ECO:0000256" key="5">
    <source>
        <dbReference type="HAMAP-Rule" id="MF_00527"/>
    </source>
</evidence>
<dbReference type="CDD" id="cd00540">
    <property type="entry name" value="AAG"/>
    <property type="match status" value="1"/>
</dbReference>
<dbReference type="PANTHER" id="PTHR10429">
    <property type="entry name" value="DNA-3-METHYLADENINE GLYCOSYLASE"/>
    <property type="match status" value="1"/>
</dbReference>
<dbReference type="Proteomes" id="UP000757890">
    <property type="component" value="Unassembled WGS sequence"/>
</dbReference>
<dbReference type="GO" id="GO:0003905">
    <property type="term" value="F:alkylbase DNA N-glycosylase activity"/>
    <property type="evidence" value="ECO:0007669"/>
    <property type="project" value="InterPro"/>
</dbReference>
<dbReference type="InterPro" id="IPR011034">
    <property type="entry name" value="Formyl_transferase-like_C_sf"/>
</dbReference>
<dbReference type="InterPro" id="IPR003180">
    <property type="entry name" value="MPG"/>
</dbReference>
<dbReference type="GO" id="GO:0003677">
    <property type="term" value="F:DNA binding"/>
    <property type="evidence" value="ECO:0007669"/>
    <property type="project" value="InterPro"/>
</dbReference>
<dbReference type="AlphaFoldDB" id="A0A930B7F8"/>
<organism evidence="6 7">
    <name type="scientific">Dialister invisus</name>
    <dbReference type="NCBI Taxonomy" id="218538"/>
    <lineage>
        <taxon>Bacteria</taxon>
        <taxon>Bacillati</taxon>
        <taxon>Bacillota</taxon>
        <taxon>Negativicutes</taxon>
        <taxon>Veillonellales</taxon>
        <taxon>Veillonellaceae</taxon>
        <taxon>Dialister</taxon>
    </lineage>
</organism>
<dbReference type="Gene3D" id="3.10.300.10">
    <property type="entry name" value="Methylpurine-DNA glycosylase (MPG)"/>
    <property type="match status" value="1"/>
</dbReference>
<evidence type="ECO:0000256" key="3">
    <source>
        <dbReference type="ARBA" id="ARBA00022801"/>
    </source>
</evidence>
<proteinExistence type="inferred from homology"/>